<dbReference type="Pfam" id="PF13591">
    <property type="entry name" value="MerR_2"/>
    <property type="match status" value="1"/>
</dbReference>
<protein>
    <submittedName>
        <fullName evidence="1">MerR-like DNA binding protein</fullName>
    </submittedName>
</protein>
<reference evidence="1 2" key="1">
    <citation type="submission" date="2019-03" db="EMBL/GenBank/DDBJ databases">
        <title>Genomic Encyclopedia of Type Strains, Phase IV (KMG-IV): sequencing the most valuable type-strain genomes for metagenomic binning, comparative biology and taxonomic classification.</title>
        <authorList>
            <person name="Goeker M."/>
        </authorList>
    </citation>
    <scope>NUCLEOTIDE SEQUENCE [LARGE SCALE GENOMIC DNA]</scope>
    <source>
        <strain evidence="1 2">DSM 100059</strain>
    </source>
</reference>
<evidence type="ECO:0000313" key="2">
    <source>
        <dbReference type="Proteomes" id="UP000294498"/>
    </source>
</evidence>
<dbReference type="Proteomes" id="UP000294498">
    <property type="component" value="Unassembled WGS sequence"/>
</dbReference>
<sequence length="96" mass="10871">MDQQEWIPAEVFCTHHHIELSLVQAIGDYGLVDISLSEGQVLISTDGLADLERVLRLYGDLGINLEGIEAISFLLERVRSLQHEVRILKARLKAYE</sequence>
<keyword evidence="2" id="KW-1185">Reference proteome</keyword>
<dbReference type="AlphaFoldDB" id="A0A4V3GLX4"/>
<name>A0A4V3GLX4_9BACT</name>
<comment type="caution">
    <text evidence="1">The sequence shown here is derived from an EMBL/GenBank/DDBJ whole genome shotgun (WGS) entry which is preliminary data.</text>
</comment>
<gene>
    <name evidence="1" type="ORF">EDB95_2326</name>
</gene>
<proteinExistence type="predicted"/>
<dbReference type="EMBL" id="SODV01000001">
    <property type="protein sequence ID" value="TDX01293.1"/>
    <property type="molecule type" value="Genomic_DNA"/>
</dbReference>
<evidence type="ECO:0000313" key="1">
    <source>
        <dbReference type="EMBL" id="TDX01293.1"/>
    </source>
</evidence>
<dbReference type="RefSeq" id="WP_133993701.1">
    <property type="nucleotide sequence ID" value="NZ_SODV01000001.1"/>
</dbReference>
<accession>A0A4V3GLX4</accession>
<dbReference type="OrthoDB" id="1494789at2"/>
<dbReference type="Gene3D" id="1.10.1660.10">
    <property type="match status" value="1"/>
</dbReference>
<organism evidence="1 2">
    <name type="scientific">Dinghuibacter silviterrae</name>
    <dbReference type="NCBI Taxonomy" id="1539049"/>
    <lineage>
        <taxon>Bacteria</taxon>
        <taxon>Pseudomonadati</taxon>
        <taxon>Bacteroidota</taxon>
        <taxon>Chitinophagia</taxon>
        <taxon>Chitinophagales</taxon>
        <taxon>Chitinophagaceae</taxon>
        <taxon>Dinghuibacter</taxon>
    </lineage>
</organism>